<dbReference type="PANTHER" id="PTHR22028">
    <property type="entry name" value="SFI1 SPINDLE BODY DOMAIN-CONTAINING PROTEIN-RELATED"/>
    <property type="match status" value="1"/>
</dbReference>
<sequence>LQGVDQTSPYAVSEAFPLQKSRYPQEPCGPVTSLETLEHLQDHEEACEEAQELLSNWMKSELELVSNGEEEVDSVLLEKPSAAPLKYERFDDLCSYLEYEAESSSVQEYLQHLLQSEAVSYGIMEGLRLEDIKENKKLTDPRITMELRHKQVKENRIRHQKALELLRQEQSLKKSLLSEARLRVQEEDRRKALKAKKEEQEIQREMVKLRREMAEKQAMAEAWRMEGKRQEKSQRLSMQKISVRASPPFVPKKEEQGEEKQRKAQELLRRIQANKQKCMQRHFSAWLKVTLEHRIKMGKAKALANWKCQLKALRAWRNYTWAQKVVQEAQQLQVHLQDQNRKKQLSEEYNQRWLLHCCFLAWRHWSQAEAGKRELQIKREENKMSQLLEAVSLEKDELDRPLEANQPGTAEVNHHQDMQKYKKKPDQTKDHSCWDAAHTPHSYRKPMFTWEITIKHAALSAQDQAVYKDQIGTLLQQLQTAGLKTGPAYGSRFEHRHAFQQRLIEEQRQQLERQQKLILELQQNQRLSRIEEEAAQAKALTPLQQPDNSASQAREEKPERENQPKCKNTTYLSPPVSHGPENTRAVMQGRRPSSQVTSTHPILKAMEERAIQRAERKRKLEETKRQRKEEKLAQLKAEEEACQRKEAEEKEAQQEKRREERRQQKLKELEKQRRLEREQQLQKKARDHYKKVLLRKLGMVPWKRLREQAKENLVVAQRHHCLGLQRKYLMAWLQETQRSLMEKVSRAEDFYSRILLRRGFRNWLKYKDYLFTLEERLSTLHAGCLMRRYFWAWFDLFMEEKSILWEKMKIATEHSNKKVMMNAFKTWRQYPLLMKEEREREERRNQLRRRVAEILPDFQT</sequence>
<organism evidence="3 4">
    <name type="scientific">Amazona guildingii</name>
    <dbReference type="NCBI Taxonomy" id="175529"/>
    <lineage>
        <taxon>Eukaryota</taxon>
        <taxon>Metazoa</taxon>
        <taxon>Chordata</taxon>
        <taxon>Craniata</taxon>
        <taxon>Vertebrata</taxon>
        <taxon>Euteleostomi</taxon>
        <taxon>Archelosauria</taxon>
        <taxon>Archosauria</taxon>
        <taxon>Dinosauria</taxon>
        <taxon>Saurischia</taxon>
        <taxon>Theropoda</taxon>
        <taxon>Coelurosauria</taxon>
        <taxon>Aves</taxon>
        <taxon>Neognathae</taxon>
        <taxon>Neoaves</taxon>
        <taxon>Telluraves</taxon>
        <taxon>Australaves</taxon>
        <taxon>Psittaciformes</taxon>
        <taxon>Psittacidae</taxon>
        <taxon>Amazona</taxon>
    </lineage>
</organism>
<proteinExistence type="predicted"/>
<feature type="non-terminal residue" evidence="3">
    <location>
        <position position="1"/>
    </location>
</feature>
<dbReference type="AlphaFoldDB" id="A0A7L0LUM1"/>
<comment type="caution">
    <text evidence="3">The sequence shown here is derived from an EMBL/GenBank/DDBJ whole genome shotgun (WGS) entry which is preliminary data.</text>
</comment>
<feature type="non-terminal residue" evidence="3">
    <location>
        <position position="860"/>
    </location>
</feature>
<dbReference type="InterPro" id="IPR052270">
    <property type="entry name" value="CACF_protein"/>
</dbReference>
<reference evidence="3 4" key="1">
    <citation type="submission" date="2019-09" db="EMBL/GenBank/DDBJ databases">
        <title>Bird 10,000 Genomes (B10K) Project - Family phase.</title>
        <authorList>
            <person name="Zhang G."/>
        </authorList>
    </citation>
    <scope>NUCLEOTIDE SEQUENCE [LARGE SCALE GENOMIC DNA]</scope>
    <source>
        <strain evidence="3">B10K-DU-001-46</strain>
        <tissue evidence="3">Muscle</tissue>
    </source>
</reference>
<evidence type="ECO:0000313" key="3">
    <source>
        <dbReference type="EMBL" id="NXK72358.1"/>
    </source>
</evidence>
<feature type="compositionally biased region" description="Basic and acidic residues" evidence="2">
    <location>
        <begin position="605"/>
        <end position="633"/>
    </location>
</feature>
<accession>A0A7L0LUM1</accession>
<protein>
    <submittedName>
        <fullName evidence="3">CC191 protein</fullName>
    </submittedName>
</protein>
<dbReference type="EMBL" id="VXAR01001255">
    <property type="protein sequence ID" value="NXK72358.1"/>
    <property type="molecule type" value="Genomic_DNA"/>
</dbReference>
<keyword evidence="1" id="KW-0175">Coiled coil</keyword>
<feature type="compositionally biased region" description="Basic and acidic residues" evidence="2">
    <location>
        <begin position="553"/>
        <end position="564"/>
    </location>
</feature>
<feature type="region of interest" description="Disordered" evidence="2">
    <location>
        <begin position="537"/>
        <end position="633"/>
    </location>
</feature>
<evidence type="ECO:0000256" key="2">
    <source>
        <dbReference type="SAM" id="MobiDB-lite"/>
    </source>
</evidence>
<dbReference type="Proteomes" id="UP000531168">
    <property type="component" value="Unassembled WGS sequence"/>
</dbReference>
<feature type="compositionally biased region" description="Polar residues" evidence="2">
    <location>
        <begin position="591"/>
        <end position="600"/>
    </location>
</feature>
<keyword evidence="4" id="KW-1185">Reference proteome</keyword>
<feature type="coiled-coil region" evidence="1">
    <location>
        <begin position="149"/>
        <end position="226"/>
    </location>
</feature>
<evidence type="ECO:0000256" key="1">
    <source>
        <dbReference type="SAM" id="Coils"/>
    </source>
</evidence>
<evidence type="ECO:0000313" key="4">
    <source>
        <dbReference type="Proteomes" id="UP000531168"/>
    </source>
</evidence>
<dbReference type="PANTHER" id="PTHR22028:SF5">
    <property type="entry name" value="COILED-COIL DOMAIN-CONTAINING PROTEIN 191"/>
    <property type="match status" value="1"/>
</dbReference>
<feature type="compositionally biased region" description="Polar residues" evidence="2">
    <location>
        <begin position="542"/>
        <end position="552"/>
    </location>
</feature>
<gene>
    <name evidence="3" type="primary">Ccdc191</name>
    <name evidence="3" type="ORF">AMAGUI_R11081</name>
</gene>
<feature type="coiled-coil region" evidence="1">
    <location>
        <begin position="497"/>
        <end position="524"/>
    </location>
</feature>
<name>A0A7L0LUM1_9PSIT</name>